<sequence length="635" mass="73968">MTNQVLKEDIYKYLNIAKGIYVVLEVDSTILFANDYACNLLGVPLEKLVGMKWIEHFLPEELKTYISNVFIEISKKNMQINEYVENEIITLNGEKKFISWRNSYIEENKKVSKIVCFGEDIAEKREIQKYIEEKEERLKAIFDFSPLGILISDKTGKMIEANLSFLNMLGYCQDEIIGKSYLDITHKDIISLNEEYFNKLIDNEIGMYKITKKYITKNNELIWGNVTVSTIKDDYNEILYVLAIIEDITEMKKREEDIIAQRKFLHTIIDENPNIIMVKDYDGKFVLANQAIAKLYNTTTENLIGKTDEDFNPNKEQVEHYLSNVREIMHSDETKVVYEESTDSLTGKVKYYQSIKKPIVDKYGNKQILIIANDITEIKETQKKLKDNEEMIHHQSKMAAMGEMLENIAHQWRQPLSVITTSASSVKIHKEMETLTDEFLDEVLDAIVKSGNHLSQTIDDFRDFFKPDKEKVEFNIAITYKKALFLVSSKLKNREIKIIENIKDIKLYGFDNELIQVIMNLINNARDALEEKKIEYKLIFIDIYKDEENNAVLKILDNAGGIPVNIIGKIFDPYFTTKHKSLGTGIGLYMCEEILVKHMNGQIRVKNKEYEYKNKQYKGAEFTLKIPILEKQEEI</sequence>
<keyword evidence="4" id="KW-0808">Transferase</keyword>
<dbReference type="RefSeq" id="WP_114840664.1">
    <property type="nucleotide sequence ID" value="NZ_CP031219.1"/>
</dbReference>
<dbReference type="PROSITE" id="PS50109">
    <property type="entry name" value="HIS_KIN"/>
    <property type="match status" value="1"/>
</dbReference>
<dbReference type="NCBIfam" id="TIGR00229">
    <property type="entry name" value="sensory_box"/>
    <property type="match status" value="3"/>
</dbReference>
<dbReference type="CDD" id="cd00130">
    <property type="entry name" value="PAS"/>
    <property type="match status" value="3"/>
</dbReference>
<evidence type="ECO:0000256" key="8">
    <source>
        <dbReference type="ARBA" id="ARBA00023012"/>
    </source>
</evidence>
<evidence type="ECO:0000313" key="13">
    <source>
        <dbReference type="Proteomes" id="UP000290092"/>
    </source>
</evidence>
<dbReference type="SMART" id="SM00086">
    <property type="entry name" value="PAC"/>
    <property type="match status" value="2"/>
</dbReference>
<dbReference type="PANTHER" id="PTHR43065">
    <property type="entry name" value="SENSOR HISTIDINE KINASE"/>
    <property type="match status" value="1"/>
</dbReference>
<evidence type="ECO:0000256" key="5">
    <source>
        <dbReference type="ARBA" id="ARBA00022741"/>
    </source>
</evidence>
<dbReference type="SUPFAM" id="SSF55785">
    <property type="entry name" value="PYP-like sensor domain (PAS domain)"/>
    <property type="match status" value="3"/>
</dbReference>
<dbReference type="GO" id="GO:0005524">
    <property type="term" value="F:ATP binding"/>
    <property type="evidence" value="ECO:0007669"/>
    <property type="project" value="UniProtKB-KW"/>
</dbReference>
<dbReference type="EC" id="2.7.13.3" evidence="2"/>
<feature type="domain" description="PAS" evidence="10">
    <location>
        <begin position="261"/>
        <end position="348"/>
    </location>
</feature>
<evidence type="ECO:0000259" key="10">
    <source>
        <dbReference type="PROSITE" id="PS50112"/>
    </source>
</evidence>
<comment type="catalytic activity">
    <reaction evidence="1">
        <text>ATP + protein L-histidine = ADP + protein N-phospho-L-histidine.</text>
        <dbReference type="EC" id="2.7.13.3"/>
    </reaction>
</comment>
<dbReference type="GO" id="GO:0000155">
    <property type="term" value="F:phosphorelay sensor kinase activity"/>
    <property type="evidence" value="ECO:0007669"/>
    <property type="project" value="InterPro"/>
</dbReference>
<dbReference type="Proteomes" id="UP000290092">
    <property type="component" value="Unassembled WGS sequence"/>
</dbReference>
<accession>A0AAX2AER8</accession>
<dbReference type="InterPro" id="IPR003594">
    <property type="entry name" value="HATPase_dom"/>
</dbReference>
<protein>
    <recommendedName>
        <fullName evidence="2">histidine kinase</fullName>
        <ecNumber evidence="2">2.7.13.3</ecNumber>
    </recommendedName>
</protein>
<dbReference type="InterPro" id="IPR005467">
    <property type="entry name" value="His_kinase_dom"/>
</dbReference>
<feature type="domain" description="PAC" evidence="11">
    <location>
        <begin position="208"/>
        <end position="260"/>
    </location>
</feature>
<keyword evidence="13" id="KW-1185">Reference proteome</keyword>
<dbReference type="PANTHER" id="PTHR43065:SF10">
    <property type="entry name" value="PEROXIDE STRESS-ACTIVATED HISTIDINE KINASE MAK3"/>
    <property type="match status" value="1"/>
</dbReference>
<keyword evidence="8" id="KW-0902">Two-component regulatory system</keyword>
<dbReference type="AlphaFoldDB" id="A0AAX2AER8"/>
<dbReference type="SUPFAM" id="SSF55874">
    <property type="entry name" value="ATPase domain of HSP90 chaperone/DNA topoisomerase II/histidine kinase"/>
    <property type="match status" value="1"/>
</dbReference>
<reference evidence="12 13" key="1">
    <citation type="submission" date="2017-09" db="EMBL/GenBank/DDBJ databases">
        <title>Genomics of the genus Arcobacter.</title>
        <authorList>
            <person name="Perez-Cataluna A."/>
            <person name="Figueras M.J."/>
            <person name="Salas-Masso N."/>
        </authorList>
    </citation>
    <scope>NUCLEOTIDE SEQUENCE [LARGE SCALE GENOMIC DNA]</scope>
    <source>
        <strain evidence="12 13">CECT 7386</strain>
    </source>
</reference>
<feature type="domain" description="Histidine kinase" evidence="9">
    <location>
        <begin position="407"/>
        <end position="630"/>
    </location>
</feature>
<dbReference type="Gene3D" id="1.10.287.130">
    <property type="match status" value="1"/>
</dbReference>
<gene>
    <name evidence="12" type="ORF">CP985_13875</name>
</gene>
<dbReference type="PROSITE" id="PS50112">
    <property type="entry name" value="PAS"/>
    <property type="match status" value="3"/>
</dbReference>
<keyword evidence="3" id="KW-0597">Phosphoprotein</keyword>
<evidence type="ECO:0000256" key="1">
    <source>
        <dbReference type="ARBA" id="ARBA00000085"/>
    </source>
</evidence>
<dbReference type="InterPro" id="IPR000014">
    <property type="entry name" value="PAS"/>
</dbReference>
<dbReference type="PROSITE" id="PS50113">
    <property type="entry name" value="PAC"/>
    <property type="match status" value="2"/>
</dbReference>
<dbReference type="InterPro" id="IPR036097">
    <property type="entry name" value="HisK_dim/P_sf"/>
</dbReference>
<dbReference type="InterPro" id="IPR035965">
    <property type="entry name" value="PAS-like_dom_sf"/>
</dbReference>
<dbReference type="KEGG" id="amyt:AMYT_0145"/>
<keyword evidence="7" id="KW-0067">ATP-binding</keyword>
<evidence type="ECO:0000256" key="7">
    <source>
        <dbReference type="ARBA" id="ARBA00022840"/>
    </source>
</evidence>
<evidence type="ECO:0000256" key="4">
    <source>
        <dbReference type="ARBA" id="ARBA00022679"/>
    </source>
</evidence>
<name>A0AAX2AER8_9BACT</name>
<dbReference type="Pfam" id="PF13426">
    <property type="entry name" value="PAS_9"/>
    <property type="match status" value="2"/>
</dbReference>
<dbReference type="Pfam" id="PF00512">
    <property type="entry name" value="HisKA"/>
    <property type="match status" value="1"/>
</dbReference>
<evidence type="ECO:0000256" key="3">
    <source>
        <dbReference type="ARBA" id="ARBA00022553"/>
    </source>
</evidence>
<dbReference type="InterPro" id="IPR001610">
    <property type="entry name" value="PAC"/>
</dbReference>
<evidence type="ECO:0000256" key="2">
    <source>
        <dbReference type="ARBA" id="ARBA00012438"/>
    </source>
</evidence>
<evidence type="ECO:0000259" key="9">
    <source>
        <dbReference type="PROSITE" id="PS50109"/>
    </source>
</evidence>
<organism evidence="12 13">
    <name type="scientific">Malaciobacter mytili LMG 24559</name>
    <dbReference type="NCBI Taxonomy" id="1032238"/>
    <lineage>
        <taxon>Bacteria</taxon>
        <taxon>Pseudomonadati</taxon>
        <taxon>Campylobacterota</taxon>
        <taxon>Epsilonproteobacteria</taxon>
        <taxon>Campylobacterales</taxon>
        <taxon>Arcobacteraceae</taxon>
        <taxon>Malaciobacter</taxon>
    </lineage>
</organism>
<dbReference type="SUPFAM" id="SSF47384">
    <property type="entry name" value="Homodimeric domain of signal transducing histidine kinase"/>
    <property type="match status" value="1"/>
</dbReference>
<feature type="domain" description="PAS" evidence="10">
    <location>
        <begin position="6"/>
        <end position="87"/>
    </location>
</feature>
<dbReference type="InterPro" id="IPR000700">
    <property type="entry name" value="PAS-assoc_C"/>
</dbReference>
<feature type="domain" description="PAC" evidence="11">
    <location>
        <begin position="330"/>
        <end position="387"/>
    </location>
</feature>
<dbReference type="EMBL" id="NXID01000072">
    <property type="protein sequence ID" value="RXK12912.1"/>
    <property type="molecule type" value="Genomic_DNA"/>
</dbReference>
<dbReference type="SMART" id="SM00388">
    <property type="entry name" value="HisKA"/>
    <property type="match status" value="1"/>
</dbReference>
<proteinExistence type="predicted"/>
<evidence type="ECO:0000313" key="12">
    <source>
        <dbReference type="EMBL" id="RXK12912.1"/>
    </source>
</evidence>
<feature type="domain" description="PAS" evidence="10">
    <location>
        <begin position="134"/>
        <end position="204"/>
    </location>
</feature>
<dbReference type="Pfam" id="PF02518">
    <property type="entry name" value="HATPase_c"/>
    <property type="match status" value="1"/>
</dbReference>
<dbReference type="Pfam" id="PF08448">
    <property type="entry name" value="PAS_4"/>
    <property type="match status" value="1"/>
</dbReference>
<dbReference type="InterPro" id="IPR013656">
    <property type="entry name" value="PAS_4"/>
</dbReference>
<keyword evidence="5" id="KW-0547">Nucleotide-binding</keyword>
<dbReference type="InterPro" id="IPR036890">
    <property type="entry name" value="HATPase_C_sf"/>
</dbReference>
<evidence type="ECO:0000256" key="6">
    <source>
        <dbReference type="ARBA" id="ARBA00022777"/>
    </source>
</evidence>
<dbReference type="CDD" id="cd00082">
    <property type="entry name" value="HisKA"/>
    <property type="match status" value="1"/>
</dbReference>
<dbReference type="Gene3D" id="3.30.450.20">
    <property type="entry name" value="PAS domain"/>
    <property type="match status" value="3"/>
</dbReference>
<dbReference type="SMART" id="SM00091">
    <property type="entry name" value="PAS"/>
    <property type="match status" value="3"/>
</dbReference>
<evidence type="ECO:0000259" key="11">
    <source>
        <dbReference type="PROSITE" id="PS50113"/>
    </source>
</evidence>
<comment type="caution">
    <text evidence="12">The sequence shown here is derived from an EMBL/GenBank/DDBJ whole genome shotgun (WGS) entry which is preliminary data.</text>
</comment>
<dbReference type="InterPro" id="IPR003661">
    <property type="entry name" value="HisK_dim/P_dom"/>
</dbReference>
<dbReference type="Gene3D" id="3.30.565.10">
    <property type="entry name" value="Histidine kinase-like ATPase, C-terminal domain"/>
    <property type="match status" value="1"/>
</dbReference>
<keyword evidence="6" id="KW-0418">Kinase</keyword>
<dbReference type="SMART" id="SM00387">
    <property type="entry name" value="HATPase_c"/>
    <property type="match status" value="1"/>
</dbReference>